<proteinExistence type="predicted"/>
<accession>A0A382MF29</accession>
<name>A0A382MF29_9ZZZZ</name>
<evidence type="ECO:0000313" key="1">
    <source>
        <dbReference type="EMBL" id="SVC47554.1"/>
    </source>
</evidence>
<feature type="non-terminal residue" evidence="1">
    <location>
        <position position="1"/>
    </location>
</feature>
<organism evidence="1">
    <name type="scientific">marine metagenome</name>
    <dbReference type="NCBI Taxonomy" id="408172"/>
    <lineage>
        <taxon>unclassified sequences</taxon>
        <taxon>metagenomes</taxon>
        <taxon>ecological metagenomes</taxon>
    </lineage>
</organism>
<dbReference type="EMBL" id="UINC01093267">
    <property type="protein sequence ID" value="SVC47554.1"/>
    <property type="molecule type" value="Genomic_DNA"/>
</dbReference>
<reference evidence="1" key="1">
    <citation type="submission" date="2018-05" db="EMBL/GenBank/DDBJ databases">
        <authorList>
            <person name="Lanie J.A."/>
            <person name="Ng W.-L."/>
            <person name="Kazmierczak K.M."/>
            <person name="Andrzejewski T.M."/>
            <person name="Davidsen T.M."/>
            <person name="Wayne K.J."/>
            <person name="Tettelin H."/>
            <person name="Glass J.I."/>
            <person name="Rusch D."/>
            <person name="Podicherti R."/>
            <person name="Tsui H.-C.T."/>
            <person name="Winkler M.E."/>
        </authorList>
    </citation>
    <scope>NUCLEOTIDE SEQUENCE</scope>
</reference>
<dbReference type="AlphaFoldDB" id="A0A382MF29"/>
<gene>
    <name evidence="1" type="ORF">METZ01_LOCUS300408</name>
</gene>
<protein>
    <submittedName>
        <fullName evidence="1">Uncharacterized protein</fullName>
    </submittedName>
</protein>
<sequence length="152" mass="15987">GWVYESTPIGILPASGRGAGTSLRAAGERALRHAVSILADSLRATMAEALRHRAFSTRVVDIVVEGPRVAADLDGLTRALVSGLGPVQTLVPRGVEAGHARFQVHTTAGAFDLARQLSAHGLETSAVEILQVTANSLRFAIRSTKLTGELEQ</sequence>